<evidence type="ECO:0000313" key="3">
    <source>
        <dbReference type="EMBL" id="KAH7320081.1"/>
    </source>
</evidence>
<dbReference type="GO" id="GO:0035965">
    <property type="term" value="P:cardiolipin acyl-chain remodeling"/>
    <property type="evidence" value="ECO:0007669"/>
    <property type="project" value="TreeGrafter"/>
</dbReference>
<dbReference type="GO" id="GO:0042171">
    <property type="term" value="F:lysophosphatidic acid acyltransferase activity"/>
    <property type="evidence" value="ECO:0007669"/>
    <property type="project" value="TreeGrafter"/>
</dbReference>
<evidence type="ECO:0000259" key="2">
    <source>
        <dbReference type="Pfam" id="PF12697"/>
    </source>
</evidence>
<proteinExistence type="inferred from homology"/>
<accession>A0A8K0SNV8</accession>
<dbReference type="GO" id="GO:0005743">
    <property type="term" value="C:mitochondrial inner membrane"/>
    <property type="evidence" value="ECO:0007669"/>
    <property type="project" value="TreeGrafter"/>
</dbReference>
<protein>
    <submittedName>
        <fullName evidence="3">Alpha/Beta hydrolase protein</fullName>
    </submittedName>
</protein>
<dbReference type="EMBL" id="JAGPNK010000006">
    <property type="protein sequence ID" value="KAH7320081.1"/>
    <property type="molecule type" value="Genomic_DNA"/>
</dbReference>
<comment type="similarity">
    <text evidence="1">Belongs to the peptidase S33 family. ABHD4/ABHD5 subfamily.</text>
</comment>
<dbReference type="InterPro" id="IPR029058">
    <property type="entry name" value="AB_hydrolase_fold"/>
</dbReference>
<sequence>MFNFYYTWRWLAWTRPTDAPRPPPAGLERHWVDTPGGRLEILHARPARPSKTPPLFFMHGGMGSAWVWADYMRFCASEGIPCYAISIRGHGDSWHPSYLRMVYGTSRRMLADDLVAGIRWVQDREDSEVVLVGHSSGGGLGQDVLSQGLVTVKGLALLGAVPAFGSMGVYMNWARVDPWFLIRMLLHGWHPNSPLSHPMLIKRIFFGEDIGDAQVAEFQAHVNRYEAFWWPITMMTAFADPRRILRHIQNDSDRKVLVLTGTEDKLMTAPIMERLGAFYREAARALWAGKTTDDAAEVSFVPRAGHHLQNDTTWEIGAKKLVEFYRQL</sequence>
<dbReference type="PANTHER" id="PTHR42886">
    <property type="entry name" value="RE40534P-RELATED"/>
    <property type="match status" value="1"/>
</dbReference>
<dbReference type="OrthoDB" id="8119704at2759"/>
<organism evidence="3 4">
    <name type="scientific">Stachybotrys elegans</name>
    <dbReference type="NCBI Taxonomy" id="80388"/>
    <lineage>
        <taxon>Eukaryota</taxon>
        <taxon>Fungi</taxon>
        <taxon>Dikarya</taxon>
        <taxon>Ascomycota</taxon>
        <taxon>Pezizomycotina</taxon>
        <taxon>Sordariomycetes</taxon>
        <taxon>Hypocreomycetidae</taxon>
        <taxon>Hypocreales</taxon>
        <taxon>Stachybotryaceae</taxon>
        <taxon>Stachybotrys</taxon>
    </lineage>
</organism>
<dbReference type="Pfam" id="PF12697">
    <property type="entry name" value="Abhydrolase_6"/>
    <property type="match status" value="1"/>
</dbReference>
<dbReference type="Gene3D" id="3.40.50.1820">
    <property type="entry name" value="alpha/beta hydrolase"/>
    <property type="match status" value="1"/>
</dbReference>
<dbReference type="Proteomes" id="UP000813444">
    <property type="component" value="Unassembled WGS sequence"/>
</dbReference>
<evidence type="ECO:0000256" key="1">
    <source>
        <dbReference type="ARBA" id="ARBA00038097"/>
    </source>
</evidence>
<dbReference type="AlphaFoldDB" id="A0A8K0SNV8"/>
<dbReference type="GO" id="GO:0055088">
    <property type="term" value="P:lipid homeostasis"/>
    <property type="evidence" value="ECO:0007669"/>
    <property type="project" value="TreeGrafter"/>
</dbReference>
<dbReference type="InterPro" id="IPR000073">
    <property type="entry name" value="AB_hydrolase_1"/>
</dbReference>
<name>A0A8K0SNV8_9HYPO</name>
<dbReference type="GO" id="GO:0006654">
    <property type="term" value="P:phosphatidic acid biosynthetic process"/>
    <property type="evidence" value="ECO:0007669"/>
    <property type="project" value="TreeGrafter"/>
</dbReference>
<keyword evidence="3" id="KW-0378">Hydrolase</keyword>
<feature type="domain" description="AB hydrolase-1" evidence="2">
    <location>
        <begin position="56"/>
        <end position="309"/>
    </location>
</feature>
<reference evidence="3" key="1">
    <citation type="journal article" date="2021" name="Nat. Commun.">
        <title>Genetic determinants of endophytism in the Arabidopsis root mycobiome.</title>
        <authorList>
            <person name="Mesny F."/>
            <person name="Miyauchi S."/>
            <person name="Thiergart T."/>
            <person name="Pickel B."/>
            <person name="Atanasova L."/>
            <person name="Karlsson M."/>
            <person name="Huettel B."/>
            <person name="Barry K.W."/>
            <person name="Haridas S."/>
            <person name="Chen C."/>
            <person name="Bauer D."/>
            <person name="Andreopoulos W."/>
            <person name="Pangilinan J."/>
            <person name="LaButti K."/>
            <person name="Riley R."/>
            <person name="Lipzen A."/>
            <person name="Clum A."/>
            <person name="Drula E."/>
            <person name="Henrissat B."/>
            <person name="Kohler A."/>
            <person name="Grigoriev I.V."/>
            <person name="Martin F.M."/>
            <person name="Hacquard S."/>
        </authorList>
    </citation>
    <scope>NUCLEOTIDE SEQUENCE</scope>
    <source>
        <strain evidence="3">MPI-CAGE-CH-0235</strain>
    </source>
</reference>
<gene>
    <name evidence="3" type="ORF">B0I35DRAFT_478368</name>
</gene>
<dbReference type="SUPFAM" id="SSF53474">
    <property type="entry name" value="alpha/beta-Hydrolases"/>
    <property type="match status" value="1"/>
</dbReference>
<dbReference type="GO" id="GO:0004623">
    <property type="term" value="F:phospholipase A2 activity"/>
    <property type="evidence" value="ECO:0007669"/>
    <property type="project" value="TreeGrafter"/>
</dbReference>
<keyword evidence="4" id="KW-1185">Reference proteome</keyword>
<comment type="caution">
    <text evidence="3">The sequence shown here is derived from an EMBL/GenBank/DDBJ whole genome shotgun (WGS) entry which is preliminary data.</text>
</comment>
<evidence type="ECO:0000313" key="4">
    <source>
        <dbReference type="Proteomes" id="UP000813444"/>
    </source>
</evidence>
<dbReference type="PANTHER" id="PTHR42886:SF29">
    <property type="entry name" value="PUMMELIG, ISOFORM A"/>
    <property type="match status" value="1"/>
</dbReference>